<gene>
    <name evidence="2" type="ORF">I6N95_06730</name>
</gene>
<feature type="domain" description="YdhG-like" evidence="1">
    <location>
        <begin position="23"/>
        <end position="126"/>
    </location>
</feature>
<dbReference type="EMBL" id="JAEEGA010000003">
    <property type="protein sequence ID" value="MBP1040693.1"/>
    <property type="molecule type" value="Genomic_DNA"/>
</dbReference>
<evidence type="ECO:0000313" key="3">
    <source>
        <dbReference type="Proteomes" id="UP000674938"/>
    </source>
</evidence>
<dbReference type="AlphaFoldDB" id="A0A940SVU4"/>
<comment type="caution">
    <text evidence="2">The sequence shown here is derived from an EMBL/GenBank/DDBJ whole genome shotgun (WGS) entry which is preliminary data.</text>
</comment>
<name>A0A940SVU4_9ENTE</name>
<dbReference type="Proteomes" id="UP000674938">
    <property type="component" value="Unassembled WGS sequence"/>
</dbReference>
<accession>A0A940SVU4</accession>
<evidence type="ECO:0000259" key="1">
    <source>
        <dbReference type="Pfam" id="PF08818"/>
    </source>
</evidence>
<reference evidence="2" key="1">
    <citation type="submission" date="2020-12" db="EMBL/GenBank/DDBJ databases">
        <title>Vagococcus allomyrinae sp. nov. and Enterococcus lavae sp. nov., isolated from the larvae of Allomyrina dichotoma.</title>
        <authorList>
            <person name="Lee S.D."/>
        </authorList>
    </citation>
    <scope>NUCLEOTIDE SEQUENCE</scope>
    <source>
        <strain evidence="2">BWB3-3</strain>
    </source>
</reference>
<proteinExistence type="predicted"/>
<sequence>MTPFTDPQVQATFNQYPAHCQHSLLAIRELIFSIAKEQPSIGGLNESLKWGQPSYATSKKAGSPFRLGLTDTQDIAIFFHCQTTLVETFRGLFSDRLTFTGNRGIILAPKDPLPIAELTFCIKAALTYHKQNTASS</sequence>
<organism evidence="2 3">
    <name type="scientific">Vagococcus allomyrinae</name>
    <dbReference type="NCBI Taxonomy" id="2794353"/>
    <lineage>
        <taxon>Bacteria</taxon>
        <taxon>Bacillati</taxon>
        <taxon>Bacillota</taxon>
        <taxon>Bacilli</taxon>
        <taxon>Lactobacillales</taxon>
        <taxon>Enterococcaceae</taxon>
        <taxon>Vagococcus</taxon>
    </lineage>
</organism>
<dbReference type="Pfam" id="PF08818">
    <property type="entry name" value="DUF1801"/>
    <property type="match status" value="1"/>
</dbReference>
<dbReference type="RefSeq" id="WP_209525956.1">
    <property type="nucleotide sequence ID" value="NZ_JAEEGA010000003.1"/>
</dbReference>
<protein>
    <submittedName>
        <fullName evidence="2">DUF1801 domain-containing protein</fullName>
    </submittedName>
</protein>
<keyword evidence="3" id="KW-1185">Reference proteome</keyword>
<dbReference type="SUPFAM" id="SSF159888">
    <property type="entry name" value="YdhG-like"/>
    <property type="match status" value="1"/>
</dbReference>
<evidence type="ECO:0000313" key="2">
    <source>
        <dbReference type="EMBL" id="MBP1040693.1"/>
    </source>
</evidence>
<dbReference type="InterPro" id="IPR014922">
    <property type="entry name" value="YdhG-like"/>
</dbReference>